<gene>
    <name evidence="1" type="ORF">rosmuc_04198</name>
</gene>
<evidence type="ECO:0000313" key="1">
    <source>
        <dbReference type="EMBL" id="KGM85862.1"/>
    </source>
</evidence>
<name>A0A0A0HDV4_9RHOB</name>
<proteinExistence type="predicted"/>
<evidence type="ECO:0000313" key="2">
    <source>
        <dbReference type="Proteomes" id="UP000030021"/>
    </source>
</evidence>
<organism evidence="1 2">
    <name type="scientific">Roseovarius mucosus DSM 17069</name>
    <dbReference type="NCBI Taxonomy" id="1288298"/>
    <lineage>
        <taxon>Bacteria</taxon>
        <taxon>Pseudomonadati</taxon>
        <taxon>Pseudomonadota</taxon>
        <taxon>Alphaproteobacteria</taxon>
        <taxon>Rhodobacterales</taxon>
        <taxon>Roseobacteraceae</taxon>
        <taxon>Roseovarius</taxon>
    </lineage>
</organism>
<protein>
    <submittedName>
        <fullName evidence="1">Uncharacterized protein</fullName>
    </submittedName>
</protein>
<comment type="caution">
    <text evidence="1">The sequence shown here is derived from an EMBL/GenBank/DDBJ whole genome shotgun (WGS) entry which is preliminary data.</text>
</comment>
<dbReference type="EMBL" id="AONH01000026">
    <property type="protein sequence ID" value="KGM85862.1"/>
    <property type="molecule type" value="Genomic_DNA"/>
</dbReference>
<dbReference type="Proteomes" id="UP000030021">
    <property type="component" value="Unassembled WGS sequence"/>
</dbReference>
<dbReference type="PATRIC" id="fig|1288298.3.peg.4191"/>
<dbReference type="HOGENOM" id="CLU_1276812_0_0_5"/>
<reference evidence="1 2" key="1">
    <citation type="submission" date="2013-01" db="EMBL/GenBank/DDBJ databases">
        <authorList>
            <person name="Fiebig A."/>
            <person name="Goeker M."/>
            <person name="Klenk H.-P.P."/>
        </authorList>
    </citation>
    <scope>NUCLEOTIDE SEQUENCE [LARGE SCALE GENOMIC DNA]</scope>
    <source>
        <strain evidence="1 2">DSM 17069</strain>
    </source>
</reference>
<dbReference type="AlphaFoldDB" id="A0A0A0HDV4"/>
<sequence>MDELGRGVIAHQVHAIAPFDERQAFGRQALKLGGFHLGAVLLALEAALRLFVLIERPLDPGRGAVEEVDLAPEHLFEVGFHAGVFQGRDEGVKDVGDGDREALPIRHRARIGLVKGAVAVELQLVERMGGLGCGVGGFICVVMGVDRHRFLPPGLSRPRVIPRGLHGLRKPSRGPPLHPLFGAGTHVEEDGGRLICLSRCKARARPSRRKSVAPHP</sequence>
<dbReference type="eggNOG" id="ENOG5031XY0">
    <property type="taxonomic scope" value="Bacteria"/>
</dbReference>
<accession>A0A0A0HDV4</accession>